<evidence type="ECO:0000256" key="2">
    <source>
        <dbReference type="ARBA" id="ARBA00022617"/>
    </source>
</evidence>
<accession>A0ABP0BPH3</accession>
<name>A0ABP0BPH3_9PEZI</name>
<evidence type="ECO:0000313" key="8">
    <source>
        <dbReference type="Proteomes" id="UP001642482"/>
    </source>
</evidence>
<dbReference type="PANTHER" id="PTHR24305:SF96">
    <property type="entry name" value="CYTOCHROME P450 MONOOXYGENASE STCB-RELATED"/>
    <property type="match status" value="1"/>
</dbReference>
<keyword evidence="6" id="KW-0812">Transmembrane</keyword>
<dbReference type="InterPro" id="IPR050121">
    <property type="entry name" value="Cytochrome_P450_monoxygenase"/>
</dbReference>
<keyword evidence="4" id="KW-0560">Oxidoreductase</keyword>
<evidence type="ECO:0000313" key="7">
    <source>
        <dbReference type="EMBL" id="CAK7221341.1"/>
    </source>
</evidence>
<dbReference type="PRINTS" id="PR00385">
    <property type="entry name" value="P450"/>
</dbReference>
<evidence type="ECO:0000256" key="3">
    <source>
        <dbReference type="ARBA" id="ARBA00022723"/>
    </source>
</evidence>
<evidence type="ECO:0008006" key="9">
    <source>
        <dbReference type="Google" id="ProtNLM"/>
    </source>
</evidence>
<dbReference type="EMBL" id="CAWUHD010000039">
    <property type="protein sequence ID" value="CAK7221341.1"/>
    <property type="molecule type" value="Genomic_DNA"/>
</dbReference>
<feature type="transmembrane region" description="Helical" evidence="6">
    <location>
        <begin position="198"/>
        <end position="225"/>
    </location>
</feature>
<sequence>MKDTATCSFRKSDFYETIQPGIGPKYGGLFNYIDHQRALSERRDLQPMFSPANIKLYETRYDQQLDKLIAVMKERIEIDLFGYFKFLMLDVIGDLSFNKTFGQVESGEEHQYVKDFNNAFMLIGLQTTFAFIIPFIPYLPFKGLKDAYFGLQRVFAYSQERVKEYLARDASNKKGSLMSGYLDMNTGELKKGYSTWSIALAGHGFIIAGSEATSITLTYIIWNLIQYPEIDRKLRAELSTLPAESSYTELAKLPYMDSVIRETLRIYPPAPSPMPRIVPASGFSMGNVVYPAKLHSSNTAALVVV</sequence>
<dbReference type="SUPFAM" id="SSF48264">
    <property type="entry name" value="Cytochrome P450"/>
    <property type="match status" value="1"/>
</dbReference>
<feature type="transmembrane region" description="Helical" evidence="6">
    <location>
        <begin position="119"/>
        <end position="139"/>
    </location>
</feature>
<dbReference type="PRINTS" id="PR00463">
    <property type="entry name" value="EP450I"/>
</dbReference>
<evidence type="ECO:0000256" key="4">
    <source>
        <dbReference type="ARBA" id="ARBA00023002"/>
    </source>
</evidence>
<dbReference type="InterPro" id="IPR001128">
    <property type="entry name" value="Cyt_P450"/>
</dbReference>
<keyword evidence="3" id="KW-0479">Metal-binding</keyword>
<reference evidence="7 8" key="1">
    <citation type="submission" date="2024-01" db="EMBL/GenBank/DDBJ databases">
        <authorList>
            <person name="Allen C."/>
            <person name="Tagirdzhanova G."/>
        </authorList>
    </citation>
    <scope>NUCLEOTIDE SEQUENCE [LARGE SCALE GENOMIC DNA]</scope>
</reference>
<evidence type="ECO:0000256" key="6">
    <source>
        <dbReference type="SAM" id="Phobius"/>
    </source>
</evidence>
<organism evidence="7 8">
    <name type="scientific">Sporothrix eucalyptigena</name>
    <dbReference type="NCBI Taxonomy" id="1812306"/>
    <lineage>
        <taxon>Eukaryota</taxon>
        <taxon>Fungi</taxon>
        <taxon>Dikarya</taxon>
        <taxon>Ascomycota</taxon>
        <taxon>Pezizomycotina</taxon>
        <taxon>Sordariomycetes</taxon>
        <taxon>Sordariomycetidae</taxon>
        <taxon>Ophiostomatales</taxon>
        <taxon>Ophiostomataceae</taxon>
        <taxon>Sporothrix</taxon>
    </lineage>
</organism>
<dbReference type="Gene3D" id="1.10.630.10">
    <property type="entry name" value="Cytochrome P450"/>
    <property type="match status" value="1"/>
</dbReference>
<proteinExistence type="inferred from homology"/>
<evidence type="ECO:0000256" key="1">
    <source>
        <dbReference type="ARBA" id="ARBA00010617"/>
    </source>
</evidence>
<dbReference type="Pfam" id="PF00067">
    <property type="entry name" value="p450"/>
    <property type="match status" value="1"/>
</dbReference>
<comment type="similarity">
    <text evidence="1">Belongs to the cytochrome P450 family.</text>
</comment>
<comment type="caution">
    <text evidence="7">The sequence shown here is derived from an EMBL/GenBank/DDBJ whole genome shotgun (WGS) entry which is preliminary data.</text>
</comment>
<keyword evidence="6" id="KW-1133">Transmembrane helix</keyword>
<protein>
    <recommendedName>
        <fullName evidence="9">Cytochrome P450</fullName>
    </recommendedName>
</protein>
<dbReference type="InterPro" id="IPR036396">
    <property type="entry name" value="Cyt_P450_sf"/>
</dbReference>
<gene>
    <name evidence="7" type="ORF">SEUCBS140593_004538</name>
</gene>
<dbReference type="Proteomes" id="UP001642482">
    <property type="component" value="Unassembled WGS sequence"/>
</dbReference>
<dbReference type="InterPro" id="IPR002401">
    <property type="entry name" value="Cyt_P450_E_grp-I"/>
</dbReference>
<keyword evidence="5" id="KW-0408">Iron</keyword>
<keyword evidence="2" id="KW-0349">Heme</keyword>
<keyword evidence="8" id="KW-1185">Reference proteome</keyword>
<keyword evidence="6" id="KW-0472">Membrane</keyword>
<evidence type="ECO:0000256" key="5">
    <source>
        <dbReference type="ARBA" id="ARBA00023004"/>
    </source>
</evidence>
<dbReference type="PANTHER" id="PTHR24305">
    <property type="entry name" value="CYTOCHROME P450"/>
    <property type="match status" value="1"/>
</dbReference>